<sequence length="101" mass="11042">MNISADSTTPMIGGNGNFYDVNIRACGPVVCDFVDIFKRTLEMTNYDISNIRCTPATPIEGGVIVQVLESDVSRIRRRTGIQSYLSTLISNVGCLHVQTSI</sequence>
<accession>S6C806</accession>
<reference evidence="1" key="1">
    <citation type="journal article" date="2014" name="BMC Genomics">
        <title>The Babesia bovis gene and promoter model: an update from full-length EST analysis.</title>
        <authorList>
            <person name="Yamagishi J."/>
            <person name="Wakaguri H."/>
            <person name="Yokoyama N."/>
            <person name="Yamashita R."/>
            <person name="Suzuki Y."/>
            <person name="Xuan X."/>
            <person name="Igarashi I."/>
        </authorList>
    </citation>
    <scope>NUCLEOTIDE SEQUENCE</scope>
    <source>
        <strain evidence="1">Texas</strain>
    </source>
</reference>
<dbReference type="EMBL" id="AK440756">
    <property type="protein sequence ID" value="BAN64550.1"/>
    <property type="molecule type" value="mRNA"/>
</dbReference>
<name>S6C806_BABBO</name>
<evidence type="ECO:0000313" key="1">
    <source>
        <dbReference type="EMBL" id="BAN64550.1"/>
    </source>
</evidence>
<dbReference type="AlphaFoldDB" id="S6C806"/>
<organism evidence="1">
    <name type="scientific">Babesia bovis</name>
    <dbReference type="NCBI Taxonomy" id="5865"/>
    <lineage>
        <taxon>Eukaryota</taxon>
        <taxon>Sar</taxon>
        <taxon>Alveolata</taxon>
        <taxon>Apicomplexa</taxon>
        <taxon>Aconoidasida</taxon>
        <taxon>Piroplasmida</taxon>
        <taxon>Babesiidae</taxon>
        <taxon>Babesia</taxon>
    </lineage>
</organism>
<dbReference type="VEuPathDB" id="PiroplasmaDB:BBOV_II002000"/>
<protein>
    <submittedName>
        <fullName evidence="1">Phospholipase D active site motif family protein</fullName>
    </submittedName>
</protein>
<proteinExistence type="evidence at transcript level"/>
<gene>
    <name evidence="1" type="primary">BBOV_II002000</name>
</gene>